<dbReference type="EMBL" id="AM456936">
    <property type="protein sequence ID" value="CAN78920.1"/>
    <property type="molecule type" value="Genomic_DNA"/>
</dbReference>
<sequence length="279" mass="31000">MSGPPVLTSFAGVSNQHGIDTKSYPTRKLQQIVGEELPFRMLRQTDLGTLDQKHIWHKLATGTKAEIQSPKCTGREVAKGGHCKDHPQTHTWQRRRAFLHGTCGTSTLCPDSLRGVYDILKLVIQTTLLSYLNVLSRLSASVLTKSLCRETQAIIVYTARSMLDGTLLSHFKQPVTAYTRPPAKRKNKNDGKSSLPQFLTAACRTMMALPPPQHHHDKPKSLPTIKGDRALDTIKGPHTVKEEGKRSYSKEDRQNIREKANKTIGGCPDPLSGHLLQVD</sequence>
<reference evidence="2" key="1">
    <citation type="journal article" date="2007" name="PLoS ONE">
        <title>The first genome sequence of an elite grapevine cultivar (Pinot noir Vitis vinifera L.): coping with a highly heterozygous genome.</title>
        <authorList>
            <person name="Velasco R."/>
            <person name="Zharkikh A."/>
            <person name="Troggio M."/>
            <person name="Cartwright D.A."/>
            <person name="Cestaro A."/>
            <person name="Pruss D."/>
            <person name="Pindo M."/>
            <person name="FitzGerald L.M."/>
            <person name="Vezzulli S."/>
            <person name="Reid J."/>
            <person name="Malacarne G."/>
            <person name="Iliev D."/>
            <person name="Coppola G."/>
            <person name="Wardell B."/>
            <person name="Micheletti D."/>
            <person name="Macalma T."/>
            <person name="Facci M."/>
            <person name="Mitchell J.T."/>
            <person name="Perazzolli M."/>
            <person name="Eldredge G."/>
            <person name="Gatto P."/>
            <person name="Oyzerski R."/>
            <person name="Moretto M."/>
            <person name="Gutin N."/>
            <person name="Stefanini M."/>
            <person name="Chen Y."/>
            <person name="Segala C."/>
            <person name="Davenport C."/>
            <person name="Dematte L."/>
            <person name="Mraz A."/>
            <person name="Battilana J."/>
            <person name="Stormo K."/>
            <person name="Costa F."/>
            <person name="Tao Q."/>
            <person name="Si-Ammour A."/>
            <person name="Harkins T."/>
            <person name="Lackey A."/>
            <person name="Perbost C."/>
            <person name="Taillon B."/>
            <person name="Stella A."/>
            <person name="Solovyev V."/>
            <person name="Fawcett J.A."/>
            <person name="Sterck L."/>
            <person name="Vandepoele K."/>
            <person name="Grando S.M."/>
            <person name="Toppo S."/>
            <person name="Moser C."/>
            <person name="Lanchbury J."/>
            <person name="Bogden R."/>
            <person name="Skolnick M."/>
            <person name="Sgaramella V."/>
            <person name="Bhatnagar S.K."/>
            <person name="Fontana P."/>
            <person name="Gutin A."/>
            <person name="Van de Peer Y."/>
            <person name="Salamini F."/>
            <person name="Viola R."/>
        </authorList>
    </citation>
    <scope>NUCLEOTIDE SEQUENCE</scope>
</reference>
<evidence type="ECO:0000256" key="1">
    <source>
        <dbReference type="SAM" id="MobiDB-lite"/>
    </source>
</evidence>
<name>A5BER4_VITVI</name>
<accession>A5BER4</accession>
<feature type="compositionally biased region" description="Basic and acidic residues" evidence="1">
    <location>
        <begin position="239"/>
        <end position="261"/>
    </location>
</feature>
<dbReference type="AlphaFoldDB" id="A5BER4"/>
<evidence type="ECO:0000313" key="2">
    <source>
        <dbReference type="EMBL" id="CAN78920.1"/>
    </source>
</evidence>
<feature type="region of interest" description="Disordered" evidence="1">
    <location>
        <begin position="211"/>
        <end position="279"/>
    </location>
</feature>
<proteinExistence type="predicted"/>
<organism evidence="2">
    <name type="scientific">Vitis vinifera</name>
    <name type="common">Grape</name>
    <dbReference type="NCBI Taxonomy" id="29760"/>
    <lineage>
        <taxon>Eukaryota</taxon>
        <taxon>Viridiplantae</taxon>
        <taxon>Streptophyta</taxon>
        <taxon>Embryophyta</taxon>
        <taxon>Tracheophyta</taxon>
        <taxon>Spermatophyta</taxon>
        <taxon>Magnoliopsida</taxon>
        <taxon>eudicotyledons</taxon>
        <taxon>Gunneridae</taxon>
        <taxon>Pentapetalae</taxon>
        <taxon>rosids</taxon>
        <taxon>Vitales</taxon>
        <taxon>Vitaceae</taxon>
        <taxon>Viteae</taxon>
        <taxon>Vitis</taxon>
    </lineage>
</organism>
<gene>
    <name evidence="2" type="ORF">VITISV_043865</name>
</gene>
<protein>
    <submittedName>
        <fullName evidence="2">Uncharacterized protein</fullName>
    </submittedName>
</protein>